<dbReference type="RefSeq" id="WP_016541388.1">
    <property type="nucleotide sequence ID" value="NZ_ASQH01000009.1"/>
</dbReference>
<sequence length="271" mass="31231">MSDYQSFLETTLATQSDSIQSYELDSRKVWLKKASERHGLWLYTPLKWLAKIFNLGSITPVPNQGGSAAIQCEFKRIQQLKALGISTPNVLALSKKGILLEDVGSQRQSPVSQLDQKIASLKHHPEAQFDLFHQAIQSIRQLHADEGYLSEAFARNILVDEQNQFTFIDFETDPRDVLSLHDCFVRDWLLFIFSTAYHFEFERLESASQLLYQALLDEPQVYKDICKVGKRLNWVLRFNVSKVGNDGKRIQKCVLFLRYLKQQSESNTQPN</sequence>
<accession>A0A829HMY2</accession>
<reference evidence="1 2" key="1">
    <citation type="submission" date="2013-06" db="EMBL/GenBank/DDBJ databases">
        <title>The Genome Sequence of Acinetobacter gyllenbergii CIP 110306.</title>
        <authorList>
            <consortium name="The Broad Institute Genome Sequencing Platform"/>
            <consortium name="The Broad Institute Genome Sequencing Center for Infectious Disease"/>
            <person name="Cerqueira G."/>
            <person name="Feldgarden M."/>
            <person name="Courvalin P."/>
            <person name="Perichon B."/>
            <person name="Grillot-Courvalin C."/>
            <person name="Clermont D."/>
            <person name="Rocha E."/>
            <person name="Yoon E.-J."/>
            <person name="Nemec A."/>
            <person name="Young S.K."/>
            <person name="Zeng Q."/>
            <person name="Gargeya S."/>
            <person name="Fitzgerald M."/>
            <person name="Abouelleil A."/>
            <person name="Alvarado L."/>
            <person name="Berlin A.M."/>
            <person name="Chapman S.B."/>
            <person name="Dewar J."/>
            <person name="Goldberg J."/>
            <person name="Griggs A."/>
            <person name="Gujja S."/>
            <person name="Hansen M."/>
            <person name="Howarth C."/>
            <person name="Imamovic A."/>
            <person name="Larimer J."/>
            <person name="McCowan C."/>
            <person name="Murphy C."/>
            <person name="Pearson M."/>
            <person name="Priest M."/>
            <person name="Roberts A."/>
            <person name="Saif S."/>
            <person name="Shea T."/>
            <person name="Sykes S."/>
            <person name="Wortman J."/>
            <person name="Nusbaum C."/>
            <person name="Birren B."/>
        </authorList>
    </citation>
    <scope>NUCLEOTIDE SEQUENCE [LARGE SCALE GENOMIC DNA]</scope>
    <source>
        <strain evidence="1 2">CIP 110306</strain>
    </source>
</reference>
<proteinExistence type="predicted"/>
<keyword evidence="2" id="KW-1185">Reference proteome</keyword>
<dbReference type="EMBL" id="ATGG01000008">
    <property type="protein sequence ID" value="EPF91816.1"/>
    <property type="molecule type" value="Genomic_DNA"/>
</dbReference>
<dbReference type="Proteomes" id="UP000014523">
    <property type="component" value="Unassembled WGS sequence"/>
</dbReference>
<dbReference type="AlphaFoldDB" id="A0A829HMY2"/>
<evidence type="ECO:0008006" key="3">
    <source>
        <dbReference type="Google" id="ProtNLM"/>
    </source>
</evidence>
<dbReference type="SUPFAM" id="SSF56112">
    <property type="entry name" value="Protein kinase-like (PK-like)"/>
    <property type="match status" value="1"/>
</dbReference>
<protein>
    <recommendedName>
        <fullName evidence="3">Serine/threonine protein kinase</fullName>
    </recommendedName>
</protein>
<comment type="caution">
    <text evidence="1">The sequence shown here is derived from an EMBL/GenBank/DDBJ whole genome shotgun (WGS) entry which is preliminary data.</text>
</comment>
<organism evidence="1 2">
    <name type="scientific">Acinetobacter gyllenbergii CIP 110306 = MTCC 11365</name>
    <dbReference type="NCBI Taxonomy" id="1217657"/>
    <lineage>
        <taxon>Bacteria</taxon>
        <taxon>Pseudomonadati</taxon>
        <taxon>Pseudomonadota</taxon>
        <taxon>Gammaproteobacteria</taxon>
        <taxon>Moraxellales</taxon>
        <taxon>Moraxellaceae</taxon>
        <taxon>Acinetobacter</taxon>
    </lineage>
</organism>
<evidence type="ECO:0000313" key="2">
    <source>
        <dbReference type="Proteomes" id="UP000014523"/>
    </source>
</evidence>
<gene>
    <name evidence="1" type="ORF">F957_00805</name>
</gene>
<name>A0A829HMY2_9GAMM</name>
<dbReference type="Pfam" id="PF06293">
    <property type="entry name" value="Kdo"/>
    <property type="match status" value="1"/>
</dbReference>
<dbReference type="InterPro" id="IPR011009">
    <property type="entry name" value="Kinase-like_dom_sf"/>
</dbReference>
<evidence type="ECO:0000313" key="1">
    <source>
        <dbReference type="EMBL" id="EPF91816.1"/>
    </source>
</evidence>